<evidence type="ECO:0000313" key="2">
    <source>
        <dbReference type="EMBL" id="TQN75271.1"/>
    </source>
</evidence>
<dbReference type="OrthoDB" id="3904217at2759"/>
<evidence type="ECO:0000313" key="3">
    <source>
        <dbReference type="Proteomes" id="UP000326340"/>
    </source>
</evidence>
<keyword evidence="3" id="KW-1185">Reference proteome</keyword>
<gene>
    <name evidence="2" type="ORF">CSHISOI_00156</name>
</gene>
<proteinExistence type="predicted"/>
<feature type="region of interest" description="Disordered" evidence="1">
    <location>
        <begin position="56"/>
        <end position="80"/>
    </location>
</feature>
<evidence type="ECO:0000256" key="1">
    <source>
        <dbReference type="SAM" id="MobiDB-lite"/>
    </source>
</evidence>
<comment type="caution">
    <text evidence="2">The sequence shown here is derived from an EMBL/GenBank/DDBJ whole genome shotgun (WGS) entry which is preliminary data.</text>
</comment>
<accession>A0A5Q4C9Y3</accession>
<dbReference type="Proteomes" id="UP000326340">
    <property type="component" value="Unassembled WGS sequence"/>
</dbReference>
<reference evidence="2 3" key="1">
    <citation type="journal article" date="2019" name="Sci. Rep.">
        <title>Colletotrichum shisoi sp. nov., an anthracnose pathogen of Perilla frutescens in Japan: molecular phylogenetic, morphological and genomic evidence.</title>
        <authorList>
            <person name="Gan P."/>
            <person name="Tsushima A."/>
            <person name="Hiroyama R."/>
            <person name="Narusaka M."/>
            <person name="Takano Y."/>
            <person name="Narusaka Y."/>
            <person name="Kawaradani M."/>
            <person name="Damm U."/>
            <person name="Shirasu K."/>
        </authorList>
    </citation>
    <scope>NUCLEOTIDE SEQUENCE [LARGE SCALE GENOMIC DNA]</scope>
    <source>
        <strain evidence="2 3">PG-2018a</strain>
    </source>
</reference>
<sequence>HGVYPFGISVYSPPGRISFVTTADDTTQADFRPRETTLPNNLGDSNDRWSLAAQHSLGVGGTTGGSQSAANGAPSGVSTVSMTTAKLPSDVGGKLVNTSEVAEDCSKQARSRHGLWRYGTPQRAWPCRLPQADVFV</sequence>
<dbReference type="EMBL" id="PUHP01000004">
    <property type="protein sequence ID" value="TQN75271.1"/>
    <property type="molecule type" value="Genomic_DNA"/>
</dbReference>
<dbReference type="AlphaFoldDB" id="A0A5Q4C9Y3"/>
<feature type="compositionally biased region" description="Polar residues" evidence="1">
    <location>
        <begin position="65"/>
        <end position="80"/>
    </location>
</feature>
<name>A0A5Q4C9Y3_9PEZI</name>
<protein>
    <submittedName>
        <fullName evidence="2">Uncharacterized protein</fullName>
    </submittedName>
</protein>
<organism evidence="2 3">
    <name type="scientific">Colletotrichum shisoi</name>
    <dbReference type="NCBI Taxonomy" id="2078593"/>
    <lineage>
        <taxon>Eukaryota</taxon>
        <taxon>Fungi</taxon>
        <taxon>Dikarya</taxon>
        <taxon>Ascomycota</taxon>
        <taxon>Pezizomycotina</taxon>
        <taxon>Sordariomycetes</taxon>
        <taxon>Hypocreomycetidae</taxon>
        <taxon>Glomerellales</taxon>
        <taxon>Glomerellaceae</taxon>
        <taxon>Colletotrichum</taxon>
        <taxon>Colletotrichum destructivum species complex</taxon>
    </lineage>
</organism>
<feature type="non-terminal residue" evidence="2">
    <location>
        <position position="1"/>
    </location>
</feature>